<organism evidence="3 4">
    <name type="scientific">Paraburkholderia hospita</name>
    <dbReference type="NCBI Taxonomy" id="169430"/>
    <lineage>
        <taxon>Bacteria</taxon>
        <taxon>Pseudomonadati</taxon>
        <taxon>Pseudomonadota</taxon>
        <taxon>Betaproteobacteria</taxon>
        <taxon>Burkholderiales</taxon>
        <taxon>Burkholderiaceae</taxon>
        <taxon>Paraburkholderia</taxon>
    </lineage>
</organism>
<feature type="compositionally biased region" description="Acidic residues" evidence="1">
    <location>
        <begin position="652"/>
        <end position="664"/>
    </location>
</feature>
<evidence type="ECO:0000259" key="2">
    <source>
        <dbReference type="SMART" id="SM00470"/>
    </source>
</evidence>
<dbReference type="InterPro" id="IPR003115">
    <property type="entry name" value="ParB_N"/>
</dbReference>
<comment type="caution">
    <text evidence="3">The sequence shown here is derived from an EMBL/GenBank/DDBJ whole genome shotgun (WGS) entry which is preliminary data.</text>
</comment>
<dbReference type="InterPro" id="IPR036086">
    <property type="entry name" value="ParB/Sulfiredoxin_sf"/>
</dbReference>
<feature type="region of interest" description="Disordered" evidence="1">
    <location>
        <begin position="401"/>
        <end position="424"/>
    </location>
</feature>
<feature type="region of interest" description="Disordered" evidence="1">
    <location>
        <begin position="645"/>
        <end position="695"/>
    </location>
</feature>
<gene>
    <name evidence="3" type="ORF">WQE_49533</name>
</gene>
<dbReference type="CDD" id="cd16406">
    <property type="entry name" value="ParB_N_like"/>
    <property type="match status" value="1"/>
</dbReference>
<evidence type="ECO:0000313" key="4">
    <source>
        <dbReference type="Proteomes" id="UP000004980"/>
    </source>
</evidence>
<dbReference type="SMART" id="SM00470">
    <property type="entry name" value="ParB"/>
    <property type="match status" value="1"/>
</dbReference>
<evidence type="ECO:0000256" key="1">
    <source>
        <dbReference type="SAM" id="MobiDB-lite"/>
    </source>
</evidence>
<dbReference type="PANTHER" id="PTHR33375:SF7">
    <property type="entry name" value="CHROMOSOME 2-PARTITIONING PROTEIN PARB-RELATED"/>
    <property type="match status" value="1"/>
</dbReference>
<dbReference type="Proteomes" id="UP000004980">
    <property type="component" value="Unassembled WGS sequence"/>
</dbReference>
<accession>A0ABN0F4C4</accession>
<reference evidence="3 4" key="1">
    <citation type="journal article" date="2012" name="J. Bacteriol.">
        <title>Draft Genome Sequence of the Soil Bacterium Burkholderia terrae Strain BS001, Which Interacts with Fungal Surface Structures.</title>
        <authorList>
            <person name="Nazir R."/>
            <person name="Hansen M.A."/>
            <person name="Sorensen S."/>
            <person name="van Elsas J.D."/>
        </authorList>
    </citation>
    <scope>NUCLEOTIDE SEQUENCE [LARGE SCALE GENOMIC DNA]</scope>
    <source>
        <strain evidence="3 4">BS001</strain>
    </source>
</reference>
<dbReference type="Pfam" id="PF02195">
    <property type="entry name" value="ParB_N"/>
    <property type="match status" value="1"/>
</dbReference>
<dbReference type="PANTHER" id="PTHR33375">
    <property type="entry name" value="CHROMOSOME-PARTITIONING PROTEIN PARB-RELATED"/>
    <property type="match status" value="1"/>
</dbReference>
<dbReference type="InterPro" id="IPR050336">
    <property type="entry name" value="Chromosome_partition/occlusion"/>
</dbReference>
<name>A0ABN0F4C4_9BURK</name>
<proteinExistence type="predicted"/>
<protein>
    <submittedName>
        <fullName evidence="3">Chromosome partioning protein ParB</fullName>
    </submittedName>
</protein>
<feature type="compositionally biased region" description="Polar residues" evidence="1">
    <location>
        <begin position="406"/>
        <end position="418"/>
    </location>
</feature>
<dbReference type="EMBL" id="AKAU01000313">
    <property type="protein sequence ID" value="EIM93471.1"/>
    <property type="molecule type" value="Genomic_DNA"/>
</dbReference>
<dbReference type="Gene3D" id="3.90.1530.30">
    <property type="match status" value="1"/>
</dbReference>
<evidence type="ECO:0000313" key="3">
    <source>
        <dbReference type="EMBL" id="EIM93471.1"/>
    </source>
</evidence>
<dbReference type="SUPFAM" id="SSF109709">
    <property type="entry name" value="KorB DNA-binding domain-like"/>
    <property type="match status" value="1"/>
</dbReference>
<dbReference type="SUPFAM" id="SSF110849">
    <property type="entry name" value="ParB/Sulfiredoxin"/>
    <property type="match status" value="1"/>
</dbReference>
<keyword evidence="4" id="KW-1185">Reference proteome</keyword>
<feature type="domain" description="ParB-like N-terminal" evidence="2">
    <location>
        <begin position="16"/>
        <end position="114"/>
    </location>
</feature>
<sequence>METTSEISTGTKVQIEYVPYRRLCPSPLNVRKRQPTGIESLAETIAAKGVMQNLVVHETTGRAKLPKLGVCAGQRRLAALDLLYEQGRITKDYLVPVLTVSEGEALAASLIENREREAMHIADECVAFRLLTEEGKSVAHIAALFKVPDIAVRRALKIANLSPLLLDLLREDRLDYEQAKVLVLTDDHAMQERVWNDAHNAWQQRPSELRAAITTAEIDARENALAKFVGLEAYEAAGGRVRRDLFSDDQNAGYIEDADLLHRLATDRLIELSQGVCAEGWAWVETRTRYDALEIMRHGRIPSTTRQPTQAEEDELAALVAKRDAAHMELNAYYDEDGEPDEARQDRLDADVTAATYAVDLYAERFESFDADDMKGAGAFVCLDDDGQVCIERGLVRREGVPGQPANASHAIQQTGTPQRIPKERPLHGEKLCKRLTAHRTAAVQIELAQQPGVALAALMYRMIPVVFDDVYGHAYTDHAVRIDVHTTRDALVSNADDMADSVAWKALEGERSKWARMLPKRTDELLPWLLQQDTDVMSNLFAFCVAATVDGISPADRAHPVNELANTLEVDLTRYWTATRAGYFEHVPKDRIVTVVGETVSTQAAGELRGMKKGDAAAAAERRMTDSGWLPEVLRNREVPERITYGRWNDDENTDGDPDEEADPESKRETVTLAEPDQTGDRPIDGDAEEAEAA</sequence>
<dbReference type="Gene3D" id="1.10.10.2830">
    <property type="match status" value="1"/>
</dbReference>